<comment type="caution">
    <text evidence="1">The sequence shown here is derived from an EMBL/GenBank/DDBJ whole genome shotgun (WGS) entry which is preliminary data.</text>
</comment>
<evidence type="ECO:0000313" key="1">
    <source>
        <dbReference type="EMBL" id="GBN86748.1"/>
    </source>
</evidence>
<organism evidence="1 2">
    <name type="scientific">Araneus ventricosus</name>
    <name type="common">Orbweaver spider</name>
    <name type="synonym">Epeira ventricosa</name>
    <dbReference type="NCBI Taxonomy" id="182803"/>
    <lineage>
        <taxon>Eukaryota</taxon>
        <taxon>Metazoa</taxon>
        <taxon>Ecdysozoa</taxon>
        <taxon>Arthropoda</taxon>
        <taxon>Chelicerata</taxon>
        <taxon>Arachnida</taxon>
        <taxon>Araneae</taxon>
        <taxon>Araneomorphae</taxon>
        <taxon>Entelegynae</taxon>
        <taxon>Araneoidea</taxon>
        <taxon>Araneidae</taxon>
        <taxon>Araneus</taxon>
    </lineage>
</organism>
<dbReference type="EMBL" id="BGPR01021446">
    <property type="protein sequence ID" value="GBN86748.1"/>
    <property type="molecule type" value="Genomic_DNA"/>
</dbReference>
<name>A0A4Y2SET4_ARAVE</name>
<dbReference type="AlphaFoldDB" id="A0A4Y2SET4"/>
<keyword evidence="2" id="KW-1185">Reference proteome</keyword>
<gene>
    <name evidence="1" type="ORF">AVEN_50704_1</name>
</gene>
<accession>A0A4Y2SET4</accession>
<reference evidence="1 2" key="1">
    <citation type="journal article" date="2019" name="Sci. Rep.">
        <title>Orb-weaving spider Araneus ventricosus genome elucidates the spidroin gene catalogue.</title>
        <authorList>
            <person name="Kono N."/>
            <person name="Nakamura H."/>
            <person name="Ohtoshi R."/>
            <person name="Moran D.A.P."/>
            <person name="Shinohara A."/>
            <person name="Yoshida Y."/>
            <person name="Fujiwara M."/>
            <person name="Mori M."/>
            <person name="Tomita M."/>
            <person name="Arakawa K."/>
        </authorList>
    </citation>
    <scope>NUCLEOTIDE SEQUENCE [LARGE SCALE GENOMIC DNA]</scope>
</reference>
<protein>
    <submittedName>
        <fullName evidence="1">Uncharacterized protein</fullName>
    </submittedName>
</protein>
<proteinExistence type="predicted"/>
<dbReference type="OrthoDB" id="6437334at2759"/>
<dbReference type="Proteomes" id="UP000499080">
    <property type="component" value="Unassembled WGS sequence"/>
</dbReference>
<sequence>MTSARQGIRWEFVDKIPKLSFGDLVLKTSHRKKILFSLRDRLKLLRGDSLLAKPDQGKVMEVVAQSGVSSHFITNGDYTRFSEWRFVHKARTNTLPLNGNRPWDRSGNTGWRRCDECDLDDPRVESL</sequence>
<evidence type="ECO:0000313" key="2">
    <source>
        <dbReference type="Proteomes" id="UP000499080"/>
    </source>
</evidence>